<evidence type="ECO:0000256" key="2">
    <source>
        <dbReference type="ARBA" id="ARBA00022679"/>
    </source>
</evidence>
<dbReference type="EC" id="2.3.1.51" evidence="10"/>
<dbReference type="Pfam" id="PF01553">
    <property type="entry name" value="Acyltransferase"/>
    <property type="match status" value="1"/>
</dbReference>
<protein>
    <submittedName>
        <fullName evidence="10">Acyl-CoA:1-acyl-sn-glycerol-3-phosphate acyltransferase</fullName>
        <ecNumber evidence="10">2.3.1.51</ecNumber>
    </submittedName>
</protein>
<keyword evidence="6 8" id="KW-0472">Membrane</keyword>
<keyword evidence="2 10" id="KW-0808">Transferase</keyword>
<evidence type="ECO:0000256" key="4">
    <source>
        <dbReference type="ARBA" id="ARBA00022989"/>
    </source>
</evidence>
<gene>
    <name evidence="10" type="ORF">MNBD_ALPHA09-1324</name>
</gene>
<sequence length="287" mass="30808">MAVIRGILTAGLFVAFTVVLMPVQLVFLWSGTRARSDFLPIYHRWLLRLVGIDVKVRGELAQGPVLMASNHASWLDIPVLASLSPLSFIAKLEVKSWPLFGQMAQLQRTVFVNRQRRSQTGNAKSEIEKRLEAGDKLVLFAEGTSSDGNSVLPFRTALFGAAALKLPGAGSGSLAPVAVQPVSIAYVRLHGLPMGRFFRPDFAWYGDMSLAPHLWGVFCAGPVDVTVTFHTPVSLDQFADRKALARHCEAVVRAGVVSSLTGRALAPGDVNRPGAGIQEGSAIAPAV</sequence>
<dbReference type="GO" id="GO:0003841">
    <property type="term" value="F:1-acylglycerol-3-phosphate O-acyltransferase activity"/>
    <property type="evidence" value="ECO:0007669"/>
    <property type="project" value="UniProtKB-EC"/>
</dbReference>
<evidence type="ECO:0000256" key="6">
    <source>
        <dbReference type="ARBA" id="ARBA00023136"/>
    </source>
</evidence>
<accession>A0A3B0U403</accession>
<keyword evidence="4 8" id="KW-1133">Transmembrane helix</keyword>
<evidence type="ECO:0000259" key="9">
    <source>
        <dbReference type="SMART" id="SM00563"/>
    </source>
</evidence>
<dbReference type="PANTHER" id="PTHR23063:SF52">
    <property type="entry name" value="LYSOPHOSPHATIDYLCHOLINE ACYLTRANSFERASE"/>
    <property type="match status" value="1"/>
</dbReference>
<dbReference type="GO" id="GO:0016020">
    <property type="term" value="C:membrane"/>
    <property type="evidence" value="ECO:0007669"/>
    <property type="project" value="UniProtKB-SubCell"/>
</dbReference>
<dbReference type="CDD" id="cd07989">
    <property type="entry name" value="LPLAT_AGPAT-like"/>
    <property type="match status" value="1"/>
</dbReference>
<evidence type="ECO:0000256" key="3">
    <source>
        <dbReference type="ARBA" id="ARBA00022692"/>
    </source>
</evidence>
<feature type="transmembrane region" description="Helical" evidence="8">
    <location>
        <begin position="6"/>
        <end position="29"/>
    </location>
</feature>
<proteinExistence type="predicted"/>
<dbReference type="AlphaFoldDB" id="A0A3B0U403"/>
<evidence type="ECO:0000256" key="8">
    <source>
        <dbReference type="SAM" id="Phobius"/>
    </source>
</evidence>
<dbReference type="GO" id="GO:0006629">
    <property type="term" value="P:lipid metabolic process"/>
    <property type="evidence" value="ECO:0007669"/>
    <property type="project" value="UniProtKB-KW"/>
</dbReference>
<keyword evidence="5" id="KW-0443">Lipid metabolism</keyword>
<evidence type="ECO:0000256" key="5">
    <source>
        <dbReference type="ARBA" id="ARBA00023098"/>
    </source>
</evidence>
<dbReference type="EMBL" id="UOEM01000085">
    <property type="protein sequence ID" value="VAW15514.1"/>
    <property type="molecule type" value="Genomic_DNA"/>
</dbReference>
<reference evidence="10" key="1">
    <citation type="submission" date="2018-06" db="EMBL/GenBank/DDBJ databases">
        <authorList>
            <person name="Zhirakovskaya E."/>
        </authorList>
    </citation>
    <scope>NUCLEOTIDE SEQUENCE</scope>
</reference>
<dbReference type="InterPro" id="IPR002123">
    <property type="entry name" value="Plipid/glycerol_acylTrfase"/>
</dbReference>
<feature type="domain" description="Phospholipid/glycerol acyltransferase" evidence="9">
    <location>
        <begin position="65"/>
        <end position="187"/>
    </location>
</feature>
<keyword evidence="7 10" id="KW-0012">Acyltransferase</keyword>
<name>A0A3B0U403_9ZZZZ</name>
<comment type="subcellular location">
    <subcellularLocation>
        <location evidence="1">Membrane</location>
    </subcellularLocation>
</comment>
<organism evidence="10">
    <name type="scientific">hydrothermal vent metagenome</name>
    <dbReference type="NCBI Taxonomy" id="652676"/>
    <lineage>
        <taxon>unclassified sequences</taxon>
        <taxon>metagenomes</taxon>
        <taxon>ecological metagenomes</taxon>
    </lineage>
</organism>
<dbReference type="SMART" id="SM00563">
    <property type="entry name" value="PlsC"/>
    <property type="match status" value="1"/>
</dbReference>
<evidence type="ECO:0000256" key="1">
    <source>
        <dbReference type="ARBA" id="ARBA00004370"/>
    </source>
</evidence>
<evidence type="ECO:0000256" key="7">
    <source>
        <dbReference type="ARBA" id="ARBA00023315"/>
    </source>
</evidence>
<dbReference type="SUPFAM" id="SSF69593">
    <property type="entry name" value="Glycerol-3-phosphate (1)-acyltransferase"/>
    <property type="match status" value="1"/>
</dbReference>
<keyword evidence="3 8" id="KW-0812">Transmembrane</keyword>
<evidence type="ECO:0000313" key="10">
    <source>
        <dbReference type="EMBL" id="VAW15514.1"/>
    </source>
</evidence>
<dbReference type="PANTHER" id="PTHR23063">
    <property type="entry name" value="PHOSPHOLIPID ACYLTRANSFERASE"/>
    <property type="match status" value="1"/>
</dbReference>